<dbReference type="GO" id="GO:0016740">
    <property type="term" value="F:transferase activity"/>
    <property type="evidence" value="ECO:0007669"/>
    <property type="project" value="UniProtKB-KW"/>
</dbReference>
<feature type="domain" description="Aminoglycoside phosphotransferase" evidence="1">
    <location>
        <begin position="78"/>
        <end position="327"/>
    </location>
</feature>
<keyword evidence="2" id="KW-0808">Transferase</keyword>
<dbReference type="InterPro" id="IPR002575">
    <property type="entry name" value="Aminoglycoside_PTrfase"/>
</dbReference>
<dbReference type="AlphaFoldDB" id="A0A6A6GHA4"/>
<dbReference type="PANTHER" id="PTHR21310:SF15">
    <property type="entry name" value="AMINOGLYCOSIDE PHOSPHOTRANSFERASE DOMAIN-CONTAINING PROTEIN"/>
    <property type="match status" value="1"/>
</dbReference>
<dbReference type="PANTHER" id="PTHR21310">
    <property type="entry name" value="AMINOGLYCOSIDE PHOSPHOTRANSFERASE-RELATED-RELATED"/>
    <property type="match status" value="1"/>
</dbReference>
<proteinExistence type="predicted"/>
<gene>
    <name evidence="2" type="ORF">BDZ85DRAFT_259208</name>
</gene>
<dbReference type="InterPro" id="IPR011009">
    <property type="entry name" value="Kinase-like_dom_sf"/>
</dbReference>
<reference evidence="3" key="1">
    <citation type="journal article" date="2020" name="Stud. Mycol.">
        <title>101 Dothideomycetes genomes: A test case for predicting lifestyles and emergence of pathogens.</title>
        <authorList>
            <person name="Haridas S."/>
            <person name="Albert R."/>
            <person name="Binder M."/>
            <person name="Bloem J."/>
            <person name="LaButti K."/>
            <person name="Salamov A."/>
            <person name="Andreopoulos B."/>
            <person name="Baker S."/>
            <person name="Barry K."/>
            <person name="Bills G."/>
            <person name="Bluhm B."/>
            <person name="Cannon C."/>
            <person name="Castanera R."/>
            <person name="Culley D."/>
            <person name="Daum C."/>
            <person name="Ezra D."/>
            <person name="Gonzalez J."/>
            <person name="Henrissat B."/>
            <person name="Kuo A."/>
            <person name="Liang C."/>
            <person name="Lipzen A."/>
            <person name="Lutzoni F."/>
            <person name="Magnuson J."/>
            <person name="Mondo S."/>
            <person name="Nolan M."/>
            <person name="Ohm R."/>
            <person name="Pangilinan J."/>
            <person name="Park H.-J."/>
            <person name="Ramirez L."/>
            <person name="Alfaro M."/>
            <person name="Sun H."/>
            <person name="Tritt A."/>
            <person name="Yoshinaga Y."/>
            <person name="Zwiers L.-H."/>
            <person name="Turgeon B."/>
            <person name="Goodwin S."/>
            <person name="Spatafora J."/>
            <person name="Crous P."/>
            <person name="Grigoriev I."/>
        </authorList>
    </citation>
    <scope>NUCLEOTIDE SEQUENCE [LARGE SCALE GENOMIC DNA]</scope>
    <source>
        <strain evidence="3">CECT 20119</strain>
    </source>
</reference>
<organism evidence="2 3">
    <name type="scientific">Elsinoe ampelina</name>
    <dbReference type="NCBI Taxonomy" id="302913"/>
    <lineage>
        <taxon>Eukaryota</taxon>
        <taxon>Fungi</taxon>
        <taxon>Dikarya</taxon>
        <taxon>Ascomycota</taxon>
        <taxon>Pezizomycotina</taxon>
        <taxon>Dothideomycetes</taxon>
        <taxon>Dothideomycetidae</taxon>
        <taxon>Myriangiales</taxon>
        <taxon>Elsinoaceae</taxon>
        <taxon>Elsinoe</taxon>
    </lineage>
</organism>
<evidence type="ECO:0000259" key="1">
    <source>
        <dbReference type="Pfam" id="PF01636"/>
    </source>
</evidence>
<evidence type="ECO:0000313" key="3">
    <source>
        <dbReference type="Proteomes" id="UP000799538"/>
    </source>
</evidence>
<dbReference type="EMBL" id="ML992504">
    <property type="protein sequence ID" value="KAF2224863.1"/>
    <property type="molecule type" value="Genomic_DNA"/>
</dbReference>
<dbReference type="Pfam" id="PF01636">
    <property type="entry name" value="APH"/>
    <property type="match status" value="1"/>
</dbReference>
<evidence type="ECO:0000313" key="2">
    <source>
        <dbReference type="EMBL" id="KAF2224863.1"/>
    </source>
</evidence>
<name>A0A6A6GHA4_9PEZI</name>
<protein>
    <submittedName>
        <fullName evidence="2">Phosphotransferase enzyme family-domain-containing protein</fullName>
    </submittedName>
</protein>
<sequence>MAPAASNSNAEGYQTRLTFINELLTERYHIKVTKIQPVAYEADFPFPYNNFVYLVEAQIQADTFQRIGTQYGTEPVPTDASQFIVRLPNPVSGYNDQVRVENEVASLALGRAALLRNDGTNLVARVFAWGSAKGGHQGWIVQEYMPGQPLAQDFEAMELDKQKIILGQMADVIGALQRFDVPESIKQYGGLTYTTDGSMVSSAMSILDGGPFQTYAELVLGTIRSKLTKADKNSHIAGWHANGVRDRLETFLMDGYPGLMRTATATDKRLVHADLSTDNLLYDKTTLKVTALIDFDFAHIATVADEFFRSLGFGIGTFPDPMEGKEAATLNDAMLNGFPEPLPAATDEIKWPQAKAWDDALHDRGLYRPSTIPGLTTLSELFWLSSQLLPFKLVHPVVVGNSSEEQLSDRRADGEKLLTEFLSKHGY</sequence>
<dbReference type="InterPro" id="IPR051678">
    <property type="entry name" value="AGP_Transferase"/>
</dbReference>
<dbReference type="SUPFAM" id="SSF56112">
    <property type="entry name" value="Protein kinase-like (PK-like)"/>
    <property type="match status" value="1"/>
</dbReference>
<dbReference type="Gene3D" id="3.90.1200.10">
    <property type="match status" value="1"/>
</dbReference>
<dbReference type="Proteomes" id="UP000799538">
    <property type="component" value="Unassembled WGS sequence"/>
</dbReference>
<dbReference type="OrthoDB" id="2831558at2759"/>
<keyword evidence="3" id="KW-1185">Reference proteome</keyword>
<accession>A0A6A6GHA4</accession>